<dbReference type="EMBL" id="JAWHQM010000002">
    <property type="protein sequence ID" value="KAK5625357.1"/>
    <property type="molecule type" value="Genomic_DNA"/>
</dbReference>
<evidence type="ECO:0000256" key="1">
    <source>
        <dbReference type="SAM" id="MobiDB-lite"/>
    </source>
</evidence>
<evidence type="ECO:0000313" key="2">
    <source>
        <dbReference type="EMBL" id="KAK5625357.1"/>
    </source>
</evidence>
<name>A0AAN7Z1A8_9PEZI</name>
<comment type="caution">
    <text evidence="2">The sequence shown here is derived from an EMBL/GenBank/DDBJ whole genome shotgun (WGS) entry which is preliminary data.</text>
</comment>
<reference evidence="2 3" key="1">
    <citation type="submission" date="2023-10" db="EMBL/GenBank/DDBJ databases">
        <title>Draft genome sequence of Xylaria bambusicola isolate GMP-LS, the root and basal stem rot pathogen of sugarcane in Indonesia.</title>
        <authorList>
            <person name="Selvaraj P."/>
            <person name="Muralishankar V."/>
            <person name="Muruganantham S."/>
            <person name="Sp S."/>
            <person name="Haryani S."/>
            <person name="Lau K.J.X."/>
            <person name="Naqvi N.I."/>
        </authorList>
    </citation>
    <scope>NUCLEOTIDE SEQUENCE [LARGE SCALE GENOMIC DNA]</scope>
    <source>
        <strain evidence="2">GMP-LS</strain>
    </source>
</reference>
<protein>
    <submittedName>
        <fullName evidence="2">Uncharacterized protein</fullName>
    </submittedName>
</protein>
<sequence>MKKEAAEASVKAFFASPQFAVAGASSNPANPSFWFQRPKTPENPHQPSPKLSPPPGKRRTRDGEVRLGAVGSQKQILPPVTRAPFPGPLEILRGPKNGGHPCSLATAWHV</sequence>
<dbReference type="AlphaFoldDB" id="A0AAN7Z1A8"/>
<feature type="region of interest" description="Disordered" evidence="1">
    <location>
        <begin position="24"/>
        <end position="100"/>
    </location>
</feature>
<dbReference type="Proteomes" id="UP001305414">
    <property type="component" value="Unassembled WGS sequence"/>
</dbReference>
<accession>A0AAN7Z1A8</accession>
<feature type="compositionally biased region" description="Pro residues" evidence="1">
    <location>
        <begin position="44"/>
        <end position="55"/>
    </location>
</feature>
<keyword evidence="3" id="KW-1185">Reference proteome</keyword>
<proteinExistence type="predicted"/>
<evidence type="ECO:0000313" key="3">
    <source>
        <dbReference type="Proteomes" id="UP001305414"/>
    </source>
</evidence>
<gene>
    <name evidence="2" type="ORF">RRF57_001073</name>
</gene>
<organism evidence="2 3">
    <name type="scientific">Xylaria bambusicola</name>
    <dbReference type="NCBI Taxonomy" id="326684"/>
    <lineage>
        <taxon>Eukaryota</taxon>
        <taxon>Fungi</taxon>
        <taxon>Dikarya</taxon>
        <taxon>Ascomycota</taxon>
        <taxon>Pezizomycotina</taxon>
        <taxon>Sordariomycetes</taxon>
        <taxon>Xylariomycetidae</taxon>
        <taxon>Xylariales</taxon>
        <taxon>Xylariaceae</taxon>
        <taxon>Xylaria</taxon>
    </lineage>
</organism>